<dbReference type="AlphaFoldDB" id="A0A1M6FD95"/>
<dbReference type="STRING" id="1168035.SAMN05444280_108125"/>
<reference evidence="1 2" key="1">
    <citation type="submission" date="2016-11" db="EMBL/GenBank/DDBJ databases">
        <authorList>
            <person name="Jaros S."/>
            <person name="Januszkiewicz K."/>
            <person name="Wedrychowicz H."/>
        </authorList>
    </citation>
    <scope>NUCLEOTIDE SEQUENCE [LARGE SCALE GENOMIC DNA]</scope>
    <source>
        <strain evidence="1 2">DSM 27063</strain>
    </source>
</reference>
<dbReference type="Proteomes" id="UP000184050">
    <property type="component" value="Unassembled WGS sequence"/>
</dbReference>
<evidence type="ECO:0000313" key="2">
    <source>
        <dbReference type="Proteomes" id="UP000184050"/>
    </source>
</evidence>
<proteinExistence type="predicted"/>
<gene>
    <name evidence="1" type="ORF">SAMN05444280_108125</name>
</gene>
<dbReference type="EMBL" id="FQZE01000008">
    <property type="protein sequence ID" value="SHI95625.1"/>
    <property type="molecule type" value="Genomic_DNA"/>
</dbReference>
<protein>
    <submittedName>
        <fullName evidence="1">Uncharacterized protein</fullName>
    </submittedName>
</protein>
<organism evidence="1 2">
    <name type="scientific">Tangfeifania diversioriginum</name>
    <dbReference type="NCBI Taxonomy" id="1168035"/>
    <lineage>
        <taxon>Bacteria</taxon>
        <taxon>Pseudomonadati</taxon>
        <taxon>Bacteroidota</taxon>
        <taxon>Bacteroidia</taxon>
        <taxon>Marinilabiliales</taxon>
        <taxon>Prolixibacteraceae</taxon>
        <taxon>Tangfeifania</taxon>
    </lineage>
</organism>
<evidence type="ECO:0000313" key="1">
    <source>
        <dbReference type="EMBL" id="SHI95625.1"/>
    </source>
</evidence>
<dbReference type="RefSeq" id="WP_073167857.1">
    <property type="nucleotide sequence ID" value="NZ_FQZE01000008.1"/>
</dbReference>
<keyword evidence="2" id="KW-1185">Reference proteome</keyword>
<name>A0A1M6FD95_9BACT</name>
<sequence length="248" mass="28936">MNKENFTPQLIGRNYEAIEKETDNWQYAVQQLNSIAREWQNQFAEFDVPFTPDRVNEILVAKDIGYLLKSIFIENEPELAKLATSNRIKRTKLIEITDFPDFDSLKNEIISFKIWVDRTRMEGRLNQIDTIYQDGKFVFPDEMKKSIEENHTWYTRDETENAALKIVQDVCSAFNRYNELGGDVNSRDLPRPFGDYITTVKGDKTFGELNSGASESRYFVPKLIPHWGMFKSDKNTLLNLVSANYFID</sequence>
<accession>A0A1M6FD95</accession>